<keyword evidence="10" id="KW-1185">Reference proteome</keyword>
<protein>
    <submittedName>
        <fullName evidence="9">ABC transporter permease</fullName>
    </submittedName>
</protein>
<keyword evidence="3" id="KW-1003">Cell membrane</keyword>
<organism evidence="9 10">
    <name type="scientific">Microbispora corallina</name>
    <dbReference type="NCBI Taxonomy" id="83302"/>
    <lineage>
        <taxon>Bacteria</taxon>
        <taxon>Bacillati</taxon>
        <taxon>Actinomycetota</taxon>
        <taxon>Actinomycetes</taxon>
        <taxon>Streptosporangiales</taxon>
        <taxon>Streptosporangiaceae</taxon>
        <taxon>Microbispora</taxon>
    </lineage>
</organism>
<evidence type="ECO:0000256" key="7">
    <source>
        <dbReference type="RuleBase" id="RU363032"/>
    </source>
</evidence>
<dbReference type="Pfam" id="PF00528">
    <property type="entry name" value="BPD_transp_1"/>
    <property type="match status" value="1"/>
</dbReference>
<dbReference type="InterPro" id="IPR000515">
    <property type="entry name" value="MetI-like"/>
</dbReference>
<evidence type="ECO:0000256" key="1">
    <source>
        <dbReference type="ARBA" id="ARBA00004651"/>
    </source>
</evidence>
<evidence type="ECO:0000256" key="4">
    <source>
        <dbReference type="ARBA" id="ARBA00022692"/>
    </source>
</evidence>
<feature type="domain" description="ABC transmembrane type-1" evidence="8">
    <location>
        <begin position="70"/>
        <end position="284"/>
    </location>
</feature>
<keyword evidence="2 7" id="KW-0813">Transport</keyword>
<dbReference type="Proteomes" id="UP000603904">
    <property type="component" value="Unassembled WGS sequence"/>
</dbReference>
<dbReference type="InterPro" id="IPR035906">
    <property type="entry name" value="MetI-like_sf"/>
</dbReference>
<dbReference type="SUPFAM" id="SSF161098">
    <property type="entry name" value="MetI-like"/>
    <property type="match status" value="1"/>
</dbReference>
<evidence type="ECO:0000256" key="2">
    <source>
        <dbReference type="ARBA" id="ARBA00022448"/>
    </source>
</evidence>
<feature type="transmembrane region" description="Helical" evidence="7">
    <location>
        <begin position="263"/>
        <end position="286"/>
    </location>
</feature>
<dbReference type="Gene3D" id="1.10.3720.10">
    <property type="entry name" value="MetI-like"/>
    <property type="match status" value="1"/>
</dbReference>
<dbReference type="EMBL" id="BOOC01000015">
    <property type="protein sequence ID" value="GIH40754.1"/>
    <property type="molecule type" value="Genomic_DNA"/>
</dbReference>
<keyword evidence="5 7" id="KW-1133">Transmembrane helix</keyword>
<gene>
    <name evidence="9" type="ORF">Mco01_37540</name>
</gene>
<feature type="transmembrane region" description="Helical" evidence="7">
    <location>
        <begin position="107"/>
        <end position="127"/>
    </location>
</feature>
<evidence type="ECO:0000256" key="3">
    <source>
        <dbReference type="ARBA" id="ARBA00022475"/>
    </source>
</evidence>
<keyword evidence="6 7" id="KW-0472">Membrane</keyword>
<evidence type="ECO:0000313" key="10">
    <source>
        <dbReference type="Proteomes" id="UP000603904"/>
    </source>
</evidence>
<evidence type="ECO:0000256" key="6">
    <source>
        <dbReference type="ARBA" id="ARBA00023136"/>
    </source>
</evidence>
<reference evidence="9 10" key="1">
    <citation type="submission" date="2021-01" db="EMBL/GenBank/DDBJ databases">
        <title>Whole genome shotgun sequence of Microbispora corallina NBRC 16416.</title>
        <authorList>
            <person name="Komaki H."/>
            <person name="Tamura T."/>
        </authorList>
    </citation>
    <scope>NUCLEOTIDE SEQUENCE [LARGE SCALE GENOMIC DNA]</scope>
    <source>
        <strain evidence="9 10">NBRC 16416</strain>
    </source>
</reference>
<feature type="transmembrane region" description="Helical" evidence="7">
    <location>
        <begin position="74"/>
        <end position="95"/>
    </location>
</feature>
<dbReference type="RefSeq" id="WP_036333250.1">
    <property type="nucleotide sequence ID" value="NZ_BAAAGP010000014.1"/>
</dbReference>
<accession>A0ABQ4G127</accession>
<evidence type="ECO:0000313" key="9">
    <source>
        <dbReference type="EMBL" id="GIH40754.1"/>
    </source>
</evidence>
<keyword evidence="4 7" id="KW-0812">Transmembrane</keyword>
<feature type="transmembrane region" description="Helical" evidence="7">
    <location>
        <begin position="202"/>
        <end position="224"/>
    </location>
</feature>
<dbReference type="CDD" id="cd06261">
    <property type="entry name" value="TM_PBP2"/>
    <property type="match status" value="1"/>
</dbReference>
<dbReference type="PROSITE" id="PS50928">
    <property type="entry name" value="ABC_TM1"/>
    <property type="match status" value="1"/>
</dbReference>
<evidence type="ECO:0000259" key="8">
    <source>
        <dbReference type="PROSITE" id="PS50928"/>
    </source>
</evidence>
<feature type="transmembrane region" description="Helical" evidence="7">
    <location>
        <begin position="7"/>
        <end position="26"/>
    </location>
</feature>
<comment type="caution">
    <text evidence="9">The sequence shown here is derived from an EMBL/GenBank/DDBJ whole genome shotgun (WGS) entry which is preliminary data.</text>
</comment>
<dbReference type="PANTHER" id="PTHR43227">
    <property type="entry name" value="BLL4140 PROTEIN"/>
    <property type="match status" value="1"/>
</dbReference>
<feature type="transmembrane region" description="Helical" evidence="7">
    <location>
        <begin position="158"/>
        <end position="181"/>
    </location>
</feature>
<dbReference type="PANTHER" id="PTHR43227:SF11">
    <property type="entry name" value="BLL4140 PROTEIN"/>
    <property type="match status" value="1"/>
</dbReference>
<proteinExistence type="inferred from homology"/>
<dbReference type="InterPro" id="IPR050809">
    <property type="entry name" value="UgpAE/MalFG_permease"/>
</dbReference>
<evidence type="ECO:0000256" key="5">
    <source>
        <dbReference type="ARBA" id="ARBA00022989"/>
    </source>
</evidence>
<comment type="subcellular location">
    <subcellularLocation>
        <location evidence="1 7">Cell membrane</location>
        <topology evidence="1 7">Multi-pass membrane protein</topology>
    </subcellularLocation>
</comment>
<sequence>MTPRDRVLVGLMLGIPVLADLAFVWFPALSSVVLSFTRWNGIGGLDQIKPYGVENYRIAATVDPQFWPAVQHNAIWLLVFVCLATPLGMLFAVIIDRNIQGSRVYQSVLFLPVMLSLALIGIIWELIYSPNYGLINSITGHNHDDNLVNWLGDPHLNLWAVLVEACWRQAGYVMILYLAGLKAVDPSLREAALIDGSNAWQTFFRVVFPVMKPINVVILVVTLIESLRAYDLVYINSHGPVLPGLELLSILVTQNILGEQTRIGYGSALGVVLLVISLVPISVFLYQTFRREERP</sequence>
<name>A0ABQ4G127_9ACTN</name>
<comment type="similarity">
    <text evidence="7">Belongs to the binding-protein-dependent transport system permease family.</text>
</comment>